<dbReference type="Pfam" id="PF00632">
    <property type="entry name" value="HECT"/>
    <property type="match status" value="1"/>
</dbReference>
<dbReference type="Proteomes" id="UP000001542">
    <property type="component" value="Unassembled WGS sequence"/>
</dbReference>
<evidence type="ECO:0000313" key="7">
    <source>
        <dbReference type="EMBL" id="EAX95355.1"/>
    </source>
</evidence>
<dbReference type="SMART" id="SM00119">
    <property type="entry name" value="HECTc"/>
    <property type="match status" value="1"/>
</dbReference>
<dbReference type="GO" id="GO:0061630">
    <property type="term" value="F:ubiquitin protein ligase activity"/>
    <property type="evidence" value="ECO:0000318"/>
    <property type="project" value="GO_Central"/>
</dbReference>
<accession>A2FIB4</accession>
<dbReference type="SMR" id="A2FIB4"/>
<dbReference type="PANTHER" id="PTHR45700:SF8">
    <property type="entry name" value="HECT-TYPE E3 UBIQUITIN TRANSFERASE"/>
    <property type="match status" value="1"/>
</dbReference>
<evidence type="ECO:0000256" key="4">
    <source>
        <dbReference type="ARBA" id="ARBA00022786"/>
    </source>
</evidence>
<dbReference type="STRING" id="5722.A2FIB4"/>
<proteinExistence type="predicted"/>
<dbReference type="AlphaFoldDB" id="A2FIB4"/>
<sequence>MDVIMLPDPKIVGMYKMQLDEGCDKFECMNFDCKGCIYGLEQDIPNDVKAEQLAARHANEKKLCDGLLPIIRRPEIVLNLTEVNQFLIPLIESDDVVGLNPYQIDQLQKFLGDCDLFPYLCVENPIVYNFKDMQLKDQQLYKLANFISREAGKIAFYQDNFLNMIQCFFQQNCQTRFHVRGLLILFAFSIFFDNRSCATVLSIINHINNLPQNPEREFWHQVEILPLYSTKIVEAVHSAAQNFMKSVRLLSPMTGNIIFPIAKFLTRLFKFRMEDPEKFIVMKSERLLKFLMHEGTYFNLEPLALIHIIFTTPAKQFVFDKNISYYREQSTINRANRVNIDRNNIIQTALSAIERIPPNGFLLPFQVTFQGEDGADWGGLTREFFFKLTEIAFSPDYGMFRYVNSKYYWFVPESKSENSLFRLLGLVIGLGAVNKVPLPVRFPLLMYKKILNKTITLNDLAEIDPHFVTSVSQMREMKEKGENIEDIGLYFTTSYEAYGEMMETPLVPDGDKIPVTNDNFEQFVVMYLDWHTSESFRSKFESLAEGFRAVITPELINIFSPQDLDQIVSGSPQYDWPALKKATRYVGYQMNSRAIKNFWSIFENDFNDDNRRAFLKFVTGADYSPIGGLGTIKLVIEKEKNTNLLPVAHTCMLTLGLPDYPTREKMKQSLFIIIQHTEGFGFK</sequence>
<dbReference type="SUPFAM" id="SSF56204">
    <property type="entry name" value="Hect, E3 ligase catalytic domain"/>
    <property type="match status" value="1"/>
</dbReference>
<dbReference type="Gene3D" id="3.30.2410.10">
    <property type="entry name" value="Hect, E3 ligase catalytic domain"/>
    <property type="match status" value="1"/>
</dbReference>
<evidence type="ECO:0000313" key="8">
    <source>
        <dbReference type="Proteomes" id="UP000001542"/>
    </source>
</evidence>
<dbReference type="OrthoDB" id="5981550at2759"/>
<dbReference type="InParanoid" id="A2FIB4"/>
<dbReference type="FunFam" id="3.30.2410.10:FF:000003">
    <property type="entry name" value="probable E3 ubiquitin-protein ligase HERC4 isoform X1"/>
    <property type="match status" value="1"/>
</dbReference>
<reference evidence="7" key="1">
    <citation type="submission" date="2006-10" db="EMBL/GenBank/DDBJ databases">
        <authorList>
            <person name="Amadeo P."/>
            <person name="Zhao Q."/>
            <person name="Wortman J."/>
            <person name="Fraser-Liggett C."/>
            <person name="Carlton J."/>
        </authorList>
    </citation>
    <scope>NUCLEOTIDE SEQUENCE</scope>
    <source>
        <strain evidence="7">G3</strain>
    </source>
</reference>
<keyword evidence="3" id="KW-0808">Transferase</keyword>
<feature type="domain" description="HECT" evidence="6">
    <location>
        <begin position="365"/>
        <end position="683"/>
    </location>
</feature>
<dbReference type="Gene3D" id="3.30.2160.10">
    <property type="entry name" value="Hect, E3 ligase catalytic domain"/>
    <property type="match status" value="1"/>
</dbReference>
<feature type="active site" description="Glycyl thioester intermediate" evidence="5">
    <location>
        <position position="651"/>
    </location>
</feature>
<evidence type="ECO:0000256" key="1">
    <source>
        <dbReference type="ARBA" id="ARBA00000885"/>
    </source>
</evidence>
<dbReference type="KEGG" id="tva:4753104"/>
<dbReference type="EMBL" id="DS113810">
    <property type="protein sequence ID" value="EAX95355.1"/>
    <property type="molecule type" value="Genomic_DNA"/>
</dbReference>
<name>A2FIB4_TRIV3</name>
<dbReference type="VEuPathDB" id="TrichDB:TVAG_078110"/>
<keyword evidence="4 5" id="KW-0833">Ubl conjugation pathway</keyword>
<dbReference type="RefSeq" id="XP_001308285.1">
    <property type="nucleotide sequence ID" value="XM_001308284.1"/>
</dbReference>
<comment type="catalytic activity">
    <reaction evidence="1">
        <text>S-ubiquitinyl-[E2 ubiquitin-conjugating enzyme]-L-cysteine + [acceptor protein]-L-lysine = [E2 ubiquitin-conjugating enzyme]-L-cysteine + N(6)-ubiquitinyl-[acceptor protein]-L-lysine.</text>
        <dbReference type="EC" id="2.3.2.26"/>
    </reaction>
</comment>
<dbReference type="VEuPathDB" id="TrichDB:TVAGG3_0558420"/>
<organism evidence="7 8">
    <name type="scientific">Trichomonas vaginalis (strain ATCC PRA-98 / G3)</name>
    <dbReference type="NCBI Taxonomy" id="412133"/>
    <lineage>
        <taxon>Eukaryota</taxon>
        <taxon>Metamonada</taxon>
        <taxon>Parabasalia</taxon>
        <taxon>Trichomonadida</taxon>
        <taxon>Trichomonadidae</taxon>
        <taxon>Trichomonas</taxon>
    </lineage>
</organism>
<keyword evidence="8" id="KW-1185">Reference proteome</keyword>
<reference evidence="7" key="2">
    <citation type="journal article" date="2007" name="Science">
        <title>Draft genome sequence of the sexually transmitted pathogen Trichomonas vaginalis.</title>
        <authorList>
            <person name="Carlton J.M."/>
            <person name="Hirt R.P."/>
            <person name="Silva J.C."/>
            <person name="Delcher A.L."/>
            <person name="Schatz M."/>
            <person name="Zhao Q."/>
            <person name="Wortman J.R."/>
            <person name="Bidwell S.L."/>
            <person name="Alsmark U.C.M."/>
            <person name="Besteiro S."/>
            <person name="Sicheritz-Ponten T."/>
            <person name="Noel C.J."/>
            <person name="Dacks J.B."/>
            <person name="Foster P.G."/>
            <person name="Simillion C."/>
            <person name="Van de Peer Y."/>
            <person name="Miranda-Saavedra D."/>
            <person name="Barton G.J."/>
            <person name="Westrop G.D."/>
            <person name="Mueller S."/>
            <person name="Dessi D."/>
            <person name="Fiori P.L."/>
            <person name="Ren Q."/>
            <person name="Paulsen I."/>
            <person name="Zhang H."/>
            <person name="Bastida-Corcuera F.D."/>
            <person name="Simoes-Barbosa A."/>
            <person name="Brown M.T."/>
            <person name="Hayes R.D."/>
            <person name="Mukherjee M."/>
            <person name="Okumura C.Y."/>
            <person name="Schneider R."/>
            <person name="Smith A.J."/>
            <person name="Vanacova S."/>
            <person name="Villalvazo M."/>
            <person name="Haas B.J."/>
            <person name="Pertea M."/>
            <person name="Feldblyum T.V."/>
            <person name="Utterback T.R."/>
            <person name="Shu C.L."/>
            <person name="Osoegawa K."/>
            <person name="de Jong P.J."/>
            <person name="Hrdy I."/>
            <person name="Horvathova L."/>
            <person name="Zubacova Z."/>
            <person name="Dolezal P."/>
            <person name="Malik S.B."/>
            <person name="Logsdon J.M. Jr."/>
            <person name="Henze K."/>
            <person name="Gupta A."/>
            <person name="Wang C.C."/>
            <person name="Dunne R.L."/>
            <person name="Upcroft J.A."/>
            <person name="Upcroft P."/>
            <person name="White O."/>
            <person name="Salzberg S.L."/>
            <person name="Tang P."/>
            <person name="Chiu C.-H."/>
            <person name="Lee Y.-S."/>
            <person name="Embley T.M."/>
            <person name="Coombs G.H."/>
            <person name="Mottram J.C."/>
            <person name="Tachezy J."/>
            <person name="Fraser-Liggett C.M."/>
            <person name="Johnson P.J."/>
        </authorList>
    </citation>
    <scope>NUCLEOTIDE SEQUENCE [LARGE SCALE GENOMIC DNA]</scope>
    <source>
        <strain evidence="7">G3</strain>
    </source>
</reference>
<dbReference type="InterPro" id="IPR000569">
    <property type="entry name" value="HECT_dom"/>
</dbReference>
<dbReference type="GO" id="GO:0000209">
    <property type="term" value="P:protein polyubiquitination"/>
    <property type="evidence" value="ECO:0007669"/>
    <property type="project" value="InterPro"/>
</dbReference>
<dbReference type="InterPro" id="IPR035983">
    <property type="entry name" value="Hect_E3_ubiquitin_ligase"/>
</dbReference>
<dbReference type="Gene3D" id="3.90.1750.10">
    <property type="entry name" value="Hect, E3 ligase catalytic domains"/>
    <property type="match status" value="1"/>
</dbReference>
<evidence type="ECO:0000256" key="5">
    <source>
        <dbReference type="PROSITE-ProRule" id="PRU00104"/>
    </source>
</evidence>
<dbReference type="FunCoup" id="A2FIB4">
    <property type="interactions" value="60"/>
</dbReference>
<evidence type="ECO:0000256" key="2">
    <source>
        <dbReference type="ARBA" id="ARBA00012485"/>
    </source>
</evidence>
<dbReference type="eggNOG" id="KOG0941">
    <property type="taxonomic scope" value="Eukaryota"/>
</dbReference>
<dbReference type="InterPro" id="IPR044611">
    <property type="entry name" value="E3A/B/C-like"/>
</dbReference>
<gene>
    <name evidence="7" type="ORF">TVAG_078110</name>
</gene>
<dbReference type="PROSITE" id="PS50237">
    <property type="entry name" value="HECT"/>
    <property type="match status" value="1"/>
</dbReference>
<dbReference type="PANTHER" id="PTHR45700">
    <property type="entry name" value="UBIQUITIN-PROTEIN LIGASE E3C"/>
    <property type="match status" value="1"/>
</dbReference>
<evidence type="ECO:0000256" key="3">
    <source>
        <dbReference type="ARBA" id="ARBA00022679"/>
    </source>
</evidence>
<dbReference type="GO" id="GO:0016874">
    <property type="term" value="F:ligase activity"/>
    <property type="evidence" value="ECO:0007669"/>
    <property type="project" value="UniProtKB-KW"/>
</dbReference>
<dbReference type="EC" id="2.3.2.26" evidence="2"/>
<evidence type="ECO:0000259" key="6">
    <source>
        <dbReference type="PROSITE" id="PS50237"/>
    </source>
</evidence>
<protein>
    <recommendedName>
        <fullName evidence="2">HECT-type E3 ubiquitin transferase</fullName>
        <ecNumber evidence="2">2.3.2.26</ecNumber>
    </recommendedName>
</protein>
<keyword evidence="7" id="KW-0436">Ligase</keyword>